<organism evidence="3 4">
    <name type="scientific">Septoria linicola</name>
    <dbReference type="NCBI Taxonomy" id="215465"/>
    <lineage>
        <taxon>Eukaryota</taxon>
        <taxon>Fungi</taxon>
        <taxon>Dikarya</taxon>
        <taxon>Ascomycota</taxon>
        <taxon>Pezizomycotina</taxon>
        <taxon>Dothideomycetes</taxon>
        <taxon>Dothideomycetidae</taxon>
        <taxon>Mycosphaerellales</taxon>
        <taxon>Mycosphaerellaceae</taxon>
        <taxon>Septoria</taxon>
    </lineage>
</organism>
<feature type="region of interest" description="Disordered" evidence="1">
    <location>
        <begin position="430"/>
        <end position="531"/>
    </location>
</feature>
<dbReference type="Proteomes" id="UP001056384">
    <property type="component" value="Chromosome 2"/>
</dbReference>
<dbReference type="GO" id="GO:0000981">
    <property type="term" value="F:DNA-binding transcription factor activity, RNA polymerase II-specific"/>
    <property type="evidence" value="ECO:0007669"/>
    <property type="project" value="UniProtKB-ARBA"/>
</dbReference>
<feature type="region of interest" description="Disordered" evidence="1">
    <location>
        <begin position="370"/>
        <end position="393"/>
    </location>
</feature>
<dbReference type="InterPro" id="IPR051642">
    <property type="entry name" value="SWI6-like"/>
</dbReference>
<protein>
    <submittedName>
        <fullName evidence="3">Transcription regulator HTH, APSES-type DNA-binding domain-containing protein</fullName>
    </submittedName>
</protein>
<dbReference type="EMBL" id="CP099419">
    <property type="protein sequence ID" value="USW49196.1"/>
    <property type="molecule type" value="Genomic_DNA"/>
</dbReference>
<dbReference type="OrthoDB" id="5562739at2759"/>
<gene>
    <name evidence="3" type="ORF">Slin15195_G025150</name>
</gene>
<keyword evidence="4" id="KW-1185">Reference proteome</keyword>
<dbReference type="Gene3D" id="3.10.260.10">
    <property type="entry name" value="Transcription regulator HTH, APSES-type DNA-binding domain"/>
    <property type="match status" value="1"/>
</dbReference>
<dbReference type="GO" id="GO:0033309">
    <property type="term" value="C:SBF transcription complex"/>
    <property type="evidence" value="ECO:0007669"/>
    <property type="project" value="TreeGrafter"/>
</dbReference>
<feature type="compositionally biased region" description="Polar residues" evidence="1">
    <location>
        <begin position="440"/>
        <end position="454"/>
    </location>
</feature>
<dbReference type="InterPro" id="IPR003163">
    <property type="entry name" value="Tscrpt_reg_HTH_APSES-type"/>
</dbReference>
<feature type="region of interest" description="Disordered" evidence="1">
    <location>
        <begin position="1"/>
        <end position="27"/>
    </location>
</feature>
<name>A0A9Q9AQZ4_9PEZI</name>
<evidence type="ECO:0000259" key="2">
    <source>
        <dbReference type="PROSITE" id="PS51299"/>
    </source>
</evidence>
<sequence>MSSSFPHVPSPSPEASSRGPPLDYHQHHHTTGTMLKIHSLLNPTVDYRYYEHRTDTPPPTPAYTSNSHSPADTPRPETPITPSPKRQKLIKDAAVFLRGTQQGQVNYPPFECTDDSLCLNNHQRRELADQHERFQIFPSGRNHEGLIGDYVRHIPYSSEKKSFLNKTGRDAFDVFQYTFIVPGDPDGRTHVVMWDYQIGLVRITPFFKACKYSKTTPAKALTTNAGLKDLAHSITGGALAAQGYWMPYACARAVCLTFCYPIRWALTPIFGASFIKECLRPEHPGFARFKIDPEVVRCAALEAEGWRPDSFARPTMPSSSRPHAPPIPRSQPAGFASSMPRPLQRAEHTGFQAGSPFGFVPDQSLDRNYTYSSPVRTSPAVSPKSTCAQNESPGWTSINCAYDVGMTPQRAGSVKPLSSSLLTEPRYAPEIPWRAGGPEPTTSESPPVNTSQRRPSCAKRRHSVVSRSSDALPDEEPEAVLSTSSESDDADISLSPPPKRLSGSGPSVGRTPRSSKRLKTSQGPSKKFTPADARAAQWLLNLSLRDSRLAQGQTQLIGHKRKLSDE</sequence>
<dbReference type="GO" id="GO:0030907">
    <property type="term" value="C:MBF transcription complex"/>
    <property type="evidence" value="ECO:0007669"/>
    <property type="project" value="TreeGrafter"/>
</dbReference>
<keyword evidence="3" id="KW-0238">DNA-binding</keyword>
<dbReference type="InterPro" id="IPR036887">
    <property type="entry name" value="HTH_APSES_sf"/>
</dbReference>
<proteinExistence type="predicted"/>
<dbReference type="PANTHER" id="PTHR43828:SF5">
    <property type="entry name" value="TRANSCRIPTIONAL REPRESSOR XBP1"/>
    <property type="match status" value="1"/>
</dbReference>
<evidence type="ECO:0000313" key="4">
    <source>
        <dbReference type="Proteomes" id="UP001056384"/>
    </source>
</evidence>
<dbReference type="GO" id="GO:0003677">
    <property type="term" value="F:DNA binding"/>
    <property type="evidence" value="ECO:0007669"/>
    <property type="project" value="UniProtKB-KW"/>
</dbReference>
<evidence type="ECO:0000313" key="3">
    <source>
        <dbReference type="EMBL" id="USW49196.1"/>
    </source>
</evidence>
<feature type="domain" description="HTH APSES-type" evidence="2">
    <location>
        <begin position="161"/>
        <end position="281"/>
    </location>
</feature>
<feature type="region of interest" description="Disordered" evidence="1">
    <location>
        <begin position="50"/>
        <end position="86"/>
    </location>
</feature>
<dbReference type="SUPFAM" id="SSF54616">
    <property type="entry name" value="DNA-binding domain of Mlu1-box binding protein MBP1"/>
    <property type="match status" value="1"/>
</dbReference>
<reference evidence="3" key="1">
    <citation type="submission" date="2022-06" db="EMBL/GenBank/DDBJ databases">
        <title>Complete genome sequences of two strains of the flax pathogen Septoria linicola.</title>
        <authorList>
            <person name="Lapalu N."/>
            <person name="Simon A."/>
            <person name="Demenou B."/>
            <person name="Paumier D."/>
            <person name="Guillot M.-P."/>
            <person name="Gout L."/>
            <person name="Valade R."/>
        </authorList>
    </citation>
    <scope>NUCLEOTIDE SEQUENCE</scope>
    <source>
        <strain evidence="3">SE15195</strain>
    </source>
</reference>
<dbReference type="PANTHER" id="PTHR43828">
    <property type="entry name" value="ASPARAGINASE"/>
    <property type="match status" value="1"/>
</dbReference>
<dbReference type="PROSITE" id="PS51299">
    <property type="entry name" value="HTH_APSES"/>
    <property type="match status" value="1"/>
</dbReference>
<dbReference type="AlphaFoldDB" id="A0A9Q9AQZ4"/>
<feature type="region of interest" description="Disordered" evidence="1">
    <location>
        <begin position="309"/>
        <end position="343"/>
    </location>
</feature>
<accession>A0A9Q9AQZ4</accession>
<evidence type="ECO:0000256" key="1">
    <source>
        <dbReference type="SAM" id="MobiDB-lite"/>
    </source>
</evidence>